<dbReference type="EMBL" id="JBHUEM010000003">
    <property type="protein sequence ID" value="MFD1735311.1"/>
    <property type="molecule type" value="Genomic_DNA"/>
</dbReference>
<keyword evidence="1" id="KW-0812">Transmembrane</keyword>
<evidence type="ECO:0000259" key="2">
    <source>
        <dbReference type="Pfam" id="PF13038"/>
    </source>
</evidence>
<protein>
    <submittedName>
        <fullName evidence="3">DUF3899 domain-containing protein</fullName>
    </submittedName>
</protein>
<gene>
    <name evidence="3" type="ORF">ACFSCX_01920</name>
</gene>
<dbReference type="Proteomes" id="UP001597214">
    <property type="component" value="Unassembled WGS sequence"/>
</dbReference>
<sequence length="127" mass="14760">MYKTKEYKAITISFIISILVAILFSYFYYKEITILSLINGLFMVGLLLFILSGAFYILRSGFFDTMTYSFRRFYKLFSKTGQQLGNDLDQMALPSQLNYPMLKPLFLSSIMTLLLMLILLTIFYLSA</sequence>
<accession>A0ABW4LLL6</accession>
<keyword evidence="1" id="KW-0472">Membrane</keyword>
<feature type="transmembrane region" description="Helical" evidence="1">
    <location>
        <begin position="34"/>
        <end position="58"/>
    </location>
</feature>
<keyword evidence="1" id="KW-1133">Transmembrane helix</keyword>
<evidence type="ECO:0000313" key="4">
    <source>
        <dbReference type="Proteomes" id="UP001597214"/>
    </source>
</evidence>
<reference evidence="4" key="1">
    <citation type="journal article" date="2019" name="Int. J. Syst. Evol. Microbiol.">
        <title>The Global Catalogue of Microorganisms (GCM) 10K type strain sequencing project: providing services to taxonomists for standard genome sequencing and annotation.</title>
        <authorList>
            <consortium name="The Broad Institute Genomics Platform"/>
            <consortium name="The Broad Institute Genome Sequencing Center for Infectious Disease"/>
            <person name="Wu L."/>
            <person name="Ma J."/>
        </authorList>
    </citation>
    <scope>NUCLEOTIDE SEQUENCE [LARGE SCALE GENOMIC DNA]</scope>
    <source>
        <strain evidence="4">CCUG 49339</strain>
    </source>
</reference>
<dbReference type="RefSeq" id="WP_377926412.1">
    <property type="nucleotide sequence ID" value="NZ_JBHUEM010000003.1"/>
</dbReference>
<feature type="domain" description="DUF3899" evidence="2">
    <location>
        <begin position="38"/>
        <end position="120"/>
    </location>
</feature>
<keyword evidence="4" id="KW-1185">Reference proteome</keyword>
<name>A0ABW4LLL6_9BACI</name>
<evidence type="ECO:0000256" key="1">
    <source>
        <dbReference type="SAM" id="Phobius"/>
    </source>
</evidence>
<dbReference type="Pfam" id="PF13038">
    <property type="entry name" value="DUF3899"/>
    <property type="match status" value="1"/>
</dbReference>
<feature type="transmembrane region" description="Helical" evidence="1">
    <location>
        <begin position="7"/>
        <end position="28"/>
    </location>
</feature>
<proteinExistence type="predicted"/>
<evidence type="ECO:0000313" key="3">
    <source>
        <dbReference type="EMBL" id="MFD1735311.1"/>
    </source>
</evidence>
<organism evidence="3 4">
    <name type="scientific">Bacillus salitolerans</name>
    <dbReference type="NCBI Taxonomy" id="1437434"/>
    <lineage>
        <taxon>Bacteria</taxon>
        <taxon>Bacillati</taxon>
        <taxon>Bacillota</taxon>
        <taxon>Bacilli</taxon>
        <taxon>Bacillales</taxon>
        <taxon>Bacillaceae</taxon>
        <taxon>Bacillus</taxon>
    </lineage>
</organism>
<feature type="transmembrane region" description="Helical" evidence="1">
    <location>
        <begin position="105"/>
        <end position="125"/>
    </location>
</feature>
<comment type="caution">
    <text evidence="3">The sequence shown here is derived from an EMBL/GenBank/DDBJ whole genome shotgun (WGS) entry which is preliminary data.</text>
</comment>
<dbReference type="InterPro" id="IPR025007">
    <property type="entry name" value="DUF3899"/>
</dbReference>